<accession>A0A0R2SSP7</accession>
<sequence length="255" mass="28124">MLDHSAGQLSNLLKPNQSYSNSMIDPELWEIIKQVHTYDSKILLTDQTLVAGNRLLIDSYMSSMENTAPLLEFADTLRTGLDPAPTKNYLITQADFAVLAFKAGVSVSANLWAGAFDTHADHDRDQSLALIELTEGLNYLWDKAEEAGIADRLIVVVGSDFSRTPYYNEHHGKDHWPIGSYLVMENGASYSNRVVQGSDEGQNAVGIDPATLQPSGFGTKILTSHVHDALRSYLGLENLGEIFPINNSVKFDFFS</sequence>
<dbReference type="AlphaFoldDB" id="A0A0R2SSP7"/>
<dbReference type="Proteomes" id="UP000051242">
    <property type="component" value="Unassembled WGS sequence"/>
</dbReference>
<gene>
    <name evidence="1" type="ORF">ABR85_08510</name>
</gene>
<comment type="caution">
    <text evidence="1">The sequence shown here is derived from an EMBL/GenBank/DDBJ whole genome shotgun (WGS) entry which is preliminary data.</text>
</comment>
<reference evidence="1 2" key="1">
    <citation type="submission" date="2015-10" db="EMBL/GenBank/DDBJ databases">
        <title>Metagenome-Assembled Genomes uncover a global brackish microbiome.</title>
        <authorList>
            <person name="Hugerth L.W."/>
            <person name="Larsson J."/>
            <person name="Alneberg J."/>
            <person name="Lindh M.V."/>
            <person name="Legrand C."/>
            <person name="Pinhassi J."/>
            <person name="Andersson A.F."/>
        </authorList>
    </citation>
    <scope>NUCLEOTIDE SEQUENCE [LARGE SCALE GENOMIC DNA]</scope>
    <source>
        <strain evidence="1">BACL22 MAG-120619-bin3</strain>
    </source>
</reference>
<name>A0A0R2SSP7_9GAMM</name>
<dbReference type="InterPro" id="IPR010869">
    <property type="entry name" value="DUF1501"/>
</dbReference>
<evidence type="ECO:0000313" key="2">
    <source>
        <dbReference type="Proteomes" id="UP000051242"/>
    </source>
</evidence>
<evidence type="ECO:0000313" key="1">
    <source>
        <dbReference type="EMBL" id="KRO77942.1"/>
    </source>
</evidence>
<dbReference type="Pfam" id="PF07394">
    <property type="entry name" value="DUF1501"/>
    <property type="match status" value="1"/>
</dbReference>
<evidence type="ECO:0008006" key="3">
    <source>
        <dbReference type="Google" id="ProtNLM"/>
    </source>
</evidence>
<dbReference type="EMBL" id="LICD01000394">
    <property type="protein sequence ID" value="KRO77942.1"/>
    <property type="molecule type" value="Genomic_DNA"/>
</dbReference>
<protein>
    <recommendedName>
        <fullName evidence="3">DUF1501 domain-containing protein</fullName>
    </recommendedName>
</protein>
<proteinExistence type="predicted"/>
<organism evidence="1 2">
    <name type="scientific">OM182 bacterium BACL3 MAG-120619-bin3</name>
    <dbReference type="NCBI Taxonomy" id="1655593"/>
    <lineage>
        <taxon>Bacteria</taxon>
        <taxon>Pseudomonadati</taxon>
        <taxon>Pseudomonadota</taxon>
        <taxon>Gammaproteobacteria</taxon>
        <taxon>OMG group</taxon>
        <taxon>OM182 clade</taxon>
    </lineage>
</organism>